<feature type="transmembrane region" description="Helical" evidence="2">
    <location>
        <begin position="32"/>
        <end position="51"/>
    </location>
</feature>
<keyword evidence="2" id="KW-0812">Transmembrane</keyword>
<keyword evidence="2" id="KW-1133">Transmembrane helix</keyword>
<proteinExistence type="predicted"/>
<keyword evidence="2" id="KW-0472">Membrane</keyword>
<accession>A0AAN7IZ97</accession>
<reference evidence="3 4" key="1">
    <citation type="journal article" date="2023" name="G3 (Bethesda)">
        <title>A haplotype-resolved chromosome-scale genome for Quercus rubra L. provides insights into the genetics of adaptive traits for red oak species.</title>
        <authorList>
            <person name="Kapoor B."/>
            <person name="Jenkins J."/>
            <person name="Schmutz J."/>
            <person name="Zhebentyayeva T."/>
            <person name="Kuelheim C."/>
            <person name="Coggeshall M."/>
            <person name="Heim C."/>
            <person name="Lasky J.R."/>
            <person name="Leites L."/>
            <person name="Islam-Faridi N."/>
            <person name="Romero-Severson J."/>
            <person name="DeLeo V.L."/>
            <person name="Lucas S.M."/>
            <person name="Lazic D."/>
            <person name="Gailing O."/>
            <person name="Carlson J."/>
            <person name="Staton M."/>
        </authorList>
    </citation>
    <scope>NUCLEOTIDE SEQUENCE [LARGE SCALE GENOMIC DNA]</scope>
    <source>
        <strain evidence="3">Pseudo-F2</strain>
    </source>
</reference>
<dbReference type="GO" id="GO:0008374">
    <property type="term" value="F:O-acyltransferase activity"/>
    <property type="evidence" value="ECO:0007669"/>
    <property type="project" value="InterPro"/>
</dbReference>
<dbReference type="GO" id="GO:0006629">
    <property type="term" value="P:lipid metabolic process"/>
    <property type="evidence" value="ECO:0007669"/>
    <property type="project" value="InterPro"/>
</dbReference>
<comment type="caution">
    <text evidence="3">The sequence shown here is derived from an EMBL/GenBank/DDBJ whole genome shotgun (WGS) entry which is preliminary data.</text>
</comment>
<feature type="transmembrane region" description="Helical" evidence="2">
    <location>
        <begin position="240"/>
        <end position="262"/>
    </location>
</feature>
<dbReference type="AlphaFoldDB" id="A0AAN7IZ97"/>
<feature type="compositionally biased region" description="Basic and acidic residues" evidence="1">
    <location>
        <begin position="92"/>
        <end position="101"/>
    </location>
</feature>
<dbReference type="PANTHER" id="PTHR31595">
    <property type="entry name" value="LONG-CHAIN-ALCOHOL O-FATTY-ACYLTRANSFERASE 3-RELATED"/>
    <property type="match status" value="1"/>
</dbReference>
<feature type="transmembrane region" description="Helical" evidence="2">
    <location>
        <begin position="63"/>
        <end position="80"/>
    </location>
</feature>
<evidence type="ECO:0000313" key="4">
    <source>
        <dbReference type="Proteomes" id="UP001324115"/>
    </source>
</evidence>
<sequence>MEGEINNFIKVWLSILVCLSYCYAISKIVSKGLSRLLYVLPIVCLFIFLPLDLHSIHLRSTPAFFIVWLANFKLLLFAFGRGPLYGHNKENLPPKPIEKPKNPPMPHLNGQNKENPTSKKTQERHISPLNYAIKGILFSILTRLYDYSDYMHPKVIMLLYFLHTYFLLEFILAIATTLARALLGIELEPQFNEPYLTSSLHDFWGGRWNLMVTWFFLLHGLCLVVEVVMKEVVLAGRFQLPWLISGPLTIGFVIITSFWLFFPPFLQFKDDEKAFEEYVALGEFLKNVILTFIRVHT</sequence>
<evidence type="ECO:0000313" key="3">
    <source>
        <dbReference type="EMBL" id="KAK4592047.1"/>
    </source>
</evidence>
<feature type="transmembrane region" description="Helical" evidence="2">
    <location>
        <begin position="157"/>
        <end position="183"/>
    </location>
</feature>
<protein>
    <recommendedName>
        <fullName evidence="5">Wax synthase domain-containing protein</fullName>
    </recommendedName>
</protein>
<feature type="transmembrane region" description="Helical" evidence="2">
    <location>
        <begin position="7"/>
        <end position="26"/>
    </location>
</feature>
<dbReference type="Proteomes" id="UP001324115">
    <property type="component" value="Unassembled WGS sequence"/>
</dbReference>
<dbReference type="PANTHER" id="PTHR31595:SF46">
    <property type="entry name" value="ACYL-COA--STEROL O-ACYLTRANSFERASE 1"/>
    <property type="match status" value="1"/>
</dbReference>
<name>A0AAN7IZ97_QUERU</name>
<evidence type="ECO:0000256" key="2">
    <source>
        <dbReference type="SAM" id="Phobius"/>
    </source>
</evidence>
<evidence type="ECO:0000256" key="1">
    <source>
        <dbReference type="SAM" id="MobiDB-lite"/>
    </source>
</evidence>
<feature type="region of interest" description="Disordered" evidence="1">
    <location>
        <begin position="92"/>
        <end position="123"/>
    </location>
</feature>
<evidence type="ECO:0008006" key="5">
    <source>
        <dbReference type="Google" id="ProtNLM"/>
    </source>
</evidence>
<keyword evidence="4" id="KW-1185">Reference proteome</keyword>
<gene>
    <name evidence="3" type="ORF">RGQ29_016505</name>
</gene>
<dbReference type="EMBL" id="JAXUIC010000004">
    <property type="protein sequence ID" value="KAK4592047.1"/>
    <property type="molecule type" value="Genomic_DNA"/>
</dbReference>
<feature type="transmembrane region" description="Helical" evidence="2">
    <location>
        <begin position="208"/>
        <end position="228"/>
    </location>
</feature>
<organism evidence="3 4">
    <name type="scientific">Quercus rubra</name>
    <name type="common">Northern red oak</name>
    <name type="synonym">Quercus borealis</name>
    <dbReference type="NCBI Taxonomy" id="3512"/>
    <lineage>
        <taxon>Eukaryota</taxon>
        <taxon>Viridiplantae</taxon>
        <taxon>Streptophyta</taxon>
        <taxon>Embryophyta</taxon>
        <taxon>Tracheophyta</taxon>
        <taxon>Spermatophyta</taxon>
        <taxon>Magnoliopsida</taxon>
        <taxon>eudicotyledons</taxon>
        <taxon>Gunneridae</taxon>
        <taxon>Pentapetalae</taxon>
        <taxon>rosids</taxon>
        <taxon>fabids</taxon>
        <taxon>Fagales</taxon>
        <taxon>Fagaceae</taxon>
        <taxon>Quercus</taxon>
    </lineage>
</organism>
<dbReference type="InterPro" id="IPR044851">
    <property type="entry name" value="Wax_synthase"/>
</dbReference>